<comment type="caution">
    <text evidence="4">The sequence shown here is derived from an EMBL/GenBank/DDBJ whole genome shotgun (WGS) entry which is preliminary data.</text>
</comment>
<dbReference type="RefSeq" id="WP_189575299.1">
    <property type="nucleotide sequence ID" value="NZ_BMXV01000003.1"/>
</dbReference>
<dbReference type="InterPro" id="IPR046667">
    <property type="entry name" value="DUF6537"/>
</dbReference>
<sequence>MSADTPPLDDYKLEDRYLRESGRVFLTGTQALVRIPLMQAALDRRQGLNTAGMVSGYRGSPLGAYDQALWQASDLLEQNRIDFVPAINEDLAATIMLGTQQVETDDDRQVDGVFGLWYGKGPGVDRAGDALKHGTTYGSSPHGGVLVVAGDDHGCVSSSMPHQSDVAFMSFFMPTINPANIAEYQEFGLWGYALSRYSGCWVGFKAISETVESAASVELPPLPEFATPDDFTPPADGLHYRWPDLPGPQLETRIEHKLAAVQAFARANPIDRCLYNNEQARFGIVTTGKGHLDLLEALNLLGIDEARAREMGLDIYKIGMVWPLERKGVLGFVHGKQEVLVIEEKRGIIESQIKEAMAEPDRPGEVLITGKQDELGRSLIPYVGELSPKLVAGFLAARLGRFFAIDFSEQVAAINIMTTAQDPGGVKRLPYFCSGCPHNTSTKVPEGSKALAGIGCHFMASWMGRNTESLIQMGGEGVNWIGKSRYTGNPHVFQNLGEGTYFHSGSMAIRQAVAAGINITYKILFNDAVAMTGGQPVDGQITVDAIAQQVTSEGVKRVVVLSDEPEKYDDHKDRFPNDVTFHDRSALDQVQRELRDIPGCTVLIYDQTCAAEKRRRRKRKQFPDPAKRAFINHHVCEGCGDCSVQSNCLSVVPRQSELGRKRRIDQSSCNKDYSCLNGFCPSFVTIEGGQLRKSRGMDTGSVLTRKLADVPAPDLPTMTGSWDLLVGGVGGTGVVTVGQLITMAAHLESKGASVLDFMGFAQKGGTVLSYVRMAPSPDQLHQVRISNGQADAMIACDLVVASSQKALSVLRPNHTRVVANEAELPTADYVLFRDADMQSDKRLDLIRDAVGGDQFARLDANGIADKLMGDTVFSNVMMLGFAWQKGLLPLSEAALMKALELNGVAIDRNKEAFGWGRLAAVNPQGITDLLADNQPQAVEVKAEPTLDQSIDTRYNHLVAYQNRRWADRYRASVTSVRKAEENLGQTNGLLTQAVAQQLYRFMAYKDEYEVARLFAETDFMKEVNDTFEGDFQVHFHLAPPLMGKGTDAQGRPKKRKFGPWMFRAFRLLAKLRSLRGTPIDPFRYSADRRLDHDLLRDYQALVTRIQAELDANNYDTFLQLAELPADVRGYGPVREQAAEAIREKQEQLYKALDTGRPTLIRTHQAEEKETDHV</sequence>
<dbReference type="InterPro" id="IPR051457">
    <property type="entry name" value="2-oxoacid:Fd_oxidoreductase"/>
</dbReference>
<dbReference type="Proteomes" id="UP000601597">
    <property type="component" value="Unassembled WGS sequence"/>
</dbReference>
<accession>A0ABQ3AXA0</accession>
<dbReference type="Gene3D" id="3.40.50.970">
    <property type="match status" value="1"/>
</dbReference>
<feature type="domain" description="Pyruvate/ketoisovalerate oxidoreductase catalytic" evidence="2">
    <location>
        <begin position="730"/>
        <end position="914"/>
    </location>
</feature>
<dbReference type="PANTHER" id="PTHR48084">
    <property type="entry name" value="2-OXOGLUTARATE OXIDOREDUCTASE SUBUNIT KORB-RELATED"/>
    <property type="match status" value="1"/>
</dbReference>
<evidence type="ECO:0000259" key="2">
    <source>
        <dbReference type="Pfam" id="PF01558"/>
    </source>
</evidence>
<keyword evidence="1" id="KW-0560">Oxidoreductase</keyword>
<name>A0ABQ3AXA0_9GAMM</name>
<dbReference type="Pfam" id="PF20169">
    <property type="entry name" value="DUF6537"/>
    <property type="match status" value="1"/>
</dbReference>
<dbReference type="InterPro" id="IPR029061">
    <property type="entry name" value="THDP-binding"/>
</dbReference>
<protein>
    <submittedName>
        <fullName evidence="4">MFS transporter</fullName>
    </submittedName>
</protein>
<dbReference type="SUPFAM" id="SSF53323">
    <property type="entry name" value="Pyruvate-ferredoxin oxidoreductase, PFOR, domain III"/>
    <property type="match status" value="1"/>
</dbReference>
<evidence type="ECO:0000259" key="3">
    <source>
        <dbReference type="Pfam" id="PF20169"/>
    </source>
</evidence>
<dbReference type="SUPFAM" id="SSF52518">
    <property type="entry name" value="Thiamin diphosphate-binding fold (THDP-binding)"/>
    <property type="match status" value="2"/>
</dbReference>
<reference evidence="5" key="1">
    <citation type="journal article" date="2019" name="Int. J. Syst. Evol. Microbiol.">
        <title>The Global Catalogue of Microorganisms (GCM) 10K type strain sequencing project: providing services to taxonomists for standard genome sequencing and annotation.</title>
        <authorList>
            <consortium name="The Broad Institute Genomics Platform"/>
            <consortium name="The Broad Institute Genome Sequencing Center for Infectious Disease"/>
            <person name="Wu L."/>
            <person name="Ma J."/>
        </authorList>
    </citation>
    <scope>NUCLEOTIDE SEQUENCE [LARGE SCALE GENOMIC DNA]</scope>
    <source>
        <strain evidence="5">KCTC 22280</strain>
    </source>
</reference>
<proteinExistence type="predicted"/>
<keyword evidence="5" id="KW-1185">Reference proteome</keyword>
<dbReference type="InterPro" id="IPR002869">
    <property type="entry name" value="Pyrv_flavodox_OxRed_cen"/>
</dbReference>
<evidence type="ECO:0000313" key="5">
    <source>
        <dbReference type="Proteomes" id="UP000601597"/>
    </source>
</evidence>
<gene>
    <name evidence="4" type="ORF">GCM10007071_16380</name>
</gene>
<organism evidence="4 5">
    <name type="scientific">Marinobacter zhanjiangensis</name>
    <dbReference type="NCBI Taxonomy" id="578215"/>
    <lineage>
        <taxon>Bacteria</taxon>
        <taxon>Pseudomonadati</taxon>
        <taxon>Pseudomonadota</taxon>
        <taxon>Gammaproteobacteria</taxon>
        <taxon>Pseudomonadales</taxon>
        <taxon>Marinobacteraceae</taxon>
        <taxon>Marinobacter</taxon>
    </lineage>
</organism>
<feature type="domain" description="DUF6537" evidence="3">
    <location>
        <begin position="947"/>
        <end position="1146"/>
    </location>
</feature>
<dbReference type="CDD" id="cd07034">
    <property type="entry name" value="TPP_PYR_PFOR_IOR-alpha_like"/>
    <property type="match status" value="1"/>
</dbReference>
<dbReference type="InterPro" id="IPR002880">
    <property type="entry name" value="Pyrv_Fd/Flavodoxin_OxRdtase_N"/>
</dbReference>
<dbReference type="InterPro" id="IPR019752">
    <property type="entry name" value="Pyrv/ketoisovalerate_OxRed_cat"/>
</dbReference>
<dbReference type="PANTHER" id="PTHR48084:SF3">
    <property type="entry name" value="SUBUNIT OF PYRUVATE:FLAVODOXIN OXIDOREDUCTASE"/>
    <property type="match status" value="1"/>
</dbReference>
<evidence type="ECO:0000313" key="4">
    <source>
        <dbReference type="EMBL" id="GGY70154.1"/>
    </source>
</evidence>
<dbReference type="NCBIfam" id="NF009588">
    <property type="entry name" value="PRK13029.1"/>
    <property type="match status" value="1"/>
</dbReference>
<dbReference type="EMBL" id="BMXV01000003">
    <property type="protein sequence ID" value="GGY70154.1"/>
    <property type="molecule type" value="Genomic_DNA"/>
</dbReference>
<dbReference type="Pfam" id="PF01558">
    <property type="entry name" value="POR"/>
    <property type="match status" value="1"/>
</dbReference>
<dbReference type="Gene3D" id="3.40.920.10">
    <property type="entry name" value="Pyruvate-ferredoxin oxidoreductase, PFOR, domain III"/>
    <property type="match status" value="1"/>
</dbReference>
<evidence type="ECO:0000256" key="1">
    <source>
        <dbReference type="ARBA" id="ARBA00023002"/>
    </source>
</evidence>
<dbReference type="NCBIfam" id="NF009589">
    <property type="entry name" value="PRK13030.1"/>
    <property type="match status" value="1"/>
</dbReference>